<name>A0A2S9JXE3_9HYPH</name>
<reference evidence="2 3" key="1">
    <citation type="submission" date="2018-02" db="EMBL/GenBank/DDBJ databases">
        <title>The draft genome of Phyllobacterium myrsinacearum DSM5892.</title>
        <authorList>
            <person name="Li L."/>
            <person name="Liu L."/>
            <person name="Zhang X."/>
            <person name="Wang T."/>
        </authorList>
    </citation>
    <scope>NUCLEOTIDE SEQUENCE [LARGE SCALE GENOMIC DNA]</scope>
    <source>
        <strain evidence="2 3">DSM 5892</strain>
    </source>
</reference>
<dbReference type="SUPFAM" id="SSF53335">
    <property type="entry name" value="S-adenosyl-L-methionine-dependent methyltransferases"/>
    <property type="match status" value="1"/>
</dbReference>
<dbReference type="PANTHER" id="PTHR34203:SF15">
    <property type="entry name" value="SLL1173 PROTEIN"/>
    <property type="match status" value="1"/>
</dbReference>
<organism evidence="2 3">
    <name type="scientific">Phyllobacterium myrsinacearum</name>
    <dbReference type="NCBI Taxonomy" id="28101"/>
    <lineage>
        <taxon>Bacteria</taxon>
        <taxon>Pseudomonadati</taxon>
        <taxon>Pseudomonadota</taxon>
        <taxon>Alphaproteobacteria</taxon>
        <taxon>Hyphomicrobiales</taxon>
        <taxon>Phyllobacteriaceae</taxon>
        <taxon>Phyllobacterium</taxon>
    </lineage>
</organism>
<dbReference type="InterPro" id="IPR052514">
    <property type="entry name" value="SAM-dependent_MTase"/>
</dbReference>
<dbReference type="Proteomes" id="UP000238563">
    <property type="component" value="Unassembled WGS sequence"/>
</dbReference>
<evidence type="ECO:0000259" key="1">
    <source>
        <dbReference type="Pfam" id="PF05050"/>
    </source>
</evidence>
<feature type="domain" description="Methyltransferase FkbM" evidence="1">
    <location>
        <begin position="7"/>
        <end position="149"/>
    </location>
</feature>
<dbReference type="Gene3D" id="3.40.50.150">
    <property type="entry name" value="Vaccinia Virus protein VP39"/>
    <property type="match status" value="1"/>
</dbReference>
<dbReference type="InterPro" id="IPR006342">
    <property type="entry name" value="FkbM_mtfrase"/>
</dbReference>
<dbReference type="AlphaFoldDB" id="A0A2S9JXE3"/>
<gene>
    <name evidence="2" type="ORF">C5750_02405</name>
</gene>
<accession>A0A2S9JXE3</accession>
<protein>
    <recommendedName>
        <fullName evidence="1">Methyltransferase FkbM domain-containing protein</fullName>
    </recommendedName>
</protein>
<dbReference type="NCBIfam" id="TIGR01444">
    <property type="entry name" value="fkbM_fam"/>
    <property type="match status" value="1"/>
</dbReference>
<keyword evidence="3" id="KW-1185">Reference proteome</keyword>
<dbReference type="InterPro" id="IPR029063">
    <property type="entry name" value="SAM-dependent_MTases_sf"/>
</dbReference>
<dbReference type="EMBL" id="PVBT01000001">
    <property type="protein sequence ID" value="PRD58015.1"/>
    <property type="molecule type" value="Genomic_DNA"/>
</dbReference>
<sequence length="186" mass="20119">MTVLFGQKAGPAGRVTAFDALPFNAGVVQRNAELNGLANVVTHGKAVGQKTGTHKVLAPHSNVILNDINVHAPDGDLVVEVIALDDADLGKVDFLKIDVEGHEVAALKGARGVLQQLPFIDIEIHNFMQVDARAHCFAIMEALPAGGYVFSIDEDPEWHEAHEIDMNYLIGLPNPHLLAKPKQRML</sequence>
<evidence type="ECO:0000313" key="3">
    <source>
        <dbReference type="Proteomes" id="UP000238563"/>
    </source>
</evidence>
<dbReference type="PANTHER" id="PTHR34203">
    <property type="entry name" value="METHYLTRANSFERASE, FKBM FAMILY PROTEIN"/>
    <property type="match status" value="1"/>
</dbReference>
<comment type="caution">
    <text evidence="2">The sequence shown here is derived from an EMBL/GenBank/DDBJ whole genome shotgun (WGS) entry which is preliminary data.</text>
</comment>
<dbReference type="OrthoDB" id="7272699at2"/>
<proteinExistence type="predicted"/>
<evidence type="ECO:0000313" key="2">
    <source>
        <dbReference type="EMBL" id="PRD58015.1"/>
    </source>
</evidence>
<dbReference type="Pfam" id="PF05050">
    <property type="entry name" value="Methyltransf_21"/>
    <property type="match status" value="1"/>
</dbReference>